<comment type="caution">
    <text evidence="1">The sequence shown here is derived from an EMBL/GenBank/DDBJ whole genome shotgun (WGS) entry which is preliminary data.</text>
</comment>
<name>A0AAE0T156_9BIVA</name>
<reference evidence="1" key="2">
    <citation type="journal article" date="2021" name="Genome Biol. Evol.">
        <title>Developing a high-quality reference genome for a parasitic bivalve with doubly uniparental inheritance (Bivalvia: Unionida).</title>
        <authorList>
            <person name="Smith C.H."/>
        </authorList>
    </citation>
    <scope>NUCLEOTIDE SEQUENCE</scope>
    <source>
        <strain evidence="1">CHS0354</strain>
        <tissue evidence="1">Mantle</tissue>
    </source>
</reference>
<proteinExistence type="predicted"/>
<evidence type="ECO:0000313" key="2">
    <source>
        <dbReference type="Proteomes" id="UP001195483"/>
    </source>
</evidence>
<reference evidence="1" key="1">
    <citation type="journal article" date="2021" name="Genome Biol. Evol.">
        <title>A High-Quality Reference Genome for a Parasitic Bivalve with Doubly Uniparental Inheritance (Bivalvia: Unionida).</title>
        <authorList>
            <person name="Smith C.H."/>
        </authorList>
    </citation>
    <scope>NUCLEOTIDE SEQUENCE</scope>
    <source>
        <strain evidence="1">CHS0354</strain>
    </source>
</reference>
<dbReference type="AlphaFoldDB" id="A0AAE0T156"/>
<keyword evidence="2" id="KW-1185">Reference proteome</keyword>
<dbReference type="Proteomes" id="UP001195483">
    <property type="component" value="Unassembled WGS sequence"/>
</dbReference>
<protein>
    <submittedName>
        <fullName evidence="1">Uncharacterized protein</fullName>
    </submittedName>
</protein>
<sequence>MEKEEKDKQEKLQRTPKQFRKCKSATFTLDGTSYLIENKRVASKTPKTTQSLLIVLWLNDNNDETNSYFETLSRPVDNDVKITCFTAKFLIVDLILVSLNCRVTHYIAQCPYFILKPSRQKTIISHVIIIQPQ</sequence>
<organism evidence="1 2">
    <name type="scientific">Potamilus streckersoni</name>
    <dbReference type="NCBI Taxonomy" id="2493646"/>
    <lineage>
        <taxon>Eukaryota</taxon>
        <taxon>Metazoa</taxon>
        <taxon>Spiralia</taxon>
        <taxon>Lophotrochozoa</taxon>
        <taxon>Mollusca</taxon>
        <taxon>Bivalvia</taxon>
        <taxon>Autobranchia</taxon>
        <taxon>Heteroconchia</taxon>
        <taxon>Palaeoheterodonta</taxon>
        <taxon>Unionida</taxon>
        <taxon>Unionoidea</taxon>
        <taxon>Unionidae</taxon>
        <taxon>Ambleminae</taxon>
        <taxon>Lampsilini</taxon>
        <taxon>Potamilus</taxon>
    </lineage>
</organism>
<accession>A0AAE0T156</accession>
<gene>
    <name evidence="1" type="ORF">CHS0354_011912</name>
</gene>
<evidence type="ECO:0000313" key="1">
    <source>
        <dbReference type="EMBL" id="KAK3601313.1"/>
    </source>
</evidence>
<dbReference type="EMBL" id="JAEAOA010000734">
    <property type="protein sequence ID" value="KAK3601313.1"/>
    <property type="molecule type" value="Genomic_DNA"/>
</dbReference>
<reference evidence="1" key="3">
    <citation type="submission" date="2023-05" db="EMBL/GenBank/DDBJ databases">
        <authorList>
            <person name="Smith C.H."/>
        </authorList>
    </citation>
    <scope>NUCLEOTIDE SEQUENCE</scope>
    <source>
        <strain evidence="1">CHS0354</strain>
        <tissue evidence="1">Mantle</tissue>
    </source>
</reference>